<keyword evidence="3 6" id="KW-1133">Transmembrane helix</keyword>
<keyword evidence="2 6" id="KW-0812">Transmembrane</keyword>
<feature type="transmembrane region" description="Helical" evidence="6">
    <location>
        <begin position="159"/>
        <end position="179"/>
    </location>
</feature>
<dbReference type="AlphaFoldDB" id="A0AAN7UTW7"/>
<gene>
    <name evidence="8" type="ORF">RRF57_007540</name>
</gene>
<organism evidence="8 9">
    <name type="scientific">Xylaria bambusicola</name>
    <dbReference type="NCBI Taxonomy" id="326684"/>
    <lineage>
        <taxon>Eukaryota</taxon>
        <taxon>Fungi</taxon>
        <taxon>Dikarya</taxon>
        <taxon>Ascomycota</taxon>
        <taxon>Pezizomycotina</taxon>
        <taxon>Sordariomycetes</taxon>
        <taxon>Xylariomycetidae</taxon>
        <taxon>Xylariales</taxon>
        <taxon>Xylariaceae</taxon>
        <taxon>Xylaria</taxon>
    </lineage>
</organism>
<proteinExistence type="inferred from homology"/>
<feature type="transmembrane region" description="Helical" evidence="6">
    <location>
        <begin position="240"/>
        <end position="267"/>
    </location>
</feature>
<keyword evidence="9" id="KW-1185">Reference proteome</keyword>
<evidence type="ECO:0000256" key="5">
    <source>
        <dbReference type="ARBA" id="ARBA00038359"/>
    </source>
</evidence>
<evidence type="ECO:0000259" key="7">
    <source>
        <dbReference type="Pfam" id="PF20684"/>
    </source>
</evidence>
<comment type="subcellular location">
    <subcellularLocation>
        <location evidence="1">Membrane</location>
        <topology evidence="1">Multi-pass membrane protein</topology>
    </subcellularLocation>
</comment>
<dbReference type="GO" id="GO:0016020">
    <property type="term" value="C:membrane"/>
    <property type="evidence" value="ECO:0007669"/>
    <property type="project" value="UniProtKB-SubCell"/>
</dbReference>
<dbReference type="PANTHER" id="PTHR33048:SF129">
    <property type="entry name" value="INTEGRAL MEMBRANE PROTEIN-RELATED"/>
    <property type="match status" value="1"/>
</dbReference>
<keyword evidence="4 6" id="KW-0472">Membrane</keyword>
<evidence type="ECO:0000256" key="6">
    <source>
        <dbReference type="SAM" id="Phobius"/>
    </source>
</evidence>
<reference evidence="8 9" key="1">
    <citation type="submission" date="2023-10" db="EMBL/GenBank/DDBJ databases">
        <title>Draft genome sequence of Xylaria bambusicola isolate GMP-LS, the root and basal stem rot pathogen of sugarcane in Indonesia.</title>
        <authorList>
            <person name="Selvaraj P."/>
            <person name="Muralishankar V."/>
            <person name="Muruganantham S."/>
            <person name="Sp S."/>
            <person name="Haryani S."/>
            <person name="Lau K.J.X."/>
            <person name="Naqvi N.I."/>
        </authorList>
    </citation>
    <scope>NUCLEOTIDE SEQUENCE [LARGE SCALE GENOMIC DNA]</scope>
    <source>
        <strain evidence="8">GMP-LS</strain>
    </source>
</reference>
<dbReference type="InterPro" id="IPR052337">
    <property type="entry name" value="SAT4-like"/>
</dbReference>
<dbReference type="InterPro" id="IPR049326">
    <property type="entry name" value="Rhodopsin_dom_fungi"/>
</dbReference>
<evidence type="ECO:0000313" key="9">
    <source>
        <dbReference type="Proteomes" id="UP001305414"/>
    </source>
</evidence>
<comment type="caution">
    <text evidence="8">The sequence shown here is derived from an EMBL/GenBank/DDBJ whole genome shotgun (WGS) entry which is preliminary data.</text>
</comment>
<evidence type="ECO:0000256" key="4">
    <source>
        <dbReference type="ARBA" id="ARBA00023136"/>
    </source>
</evidence>
<feature type="domain" description="Rhodopsin" evidence="7">
    <location>
        <begin position="45"/>
        <end position="306"/>
    </location>
</feature>
<sequence length="378" mass="41954">MMKIPPLEVIADWPKPNYINPESRAPIGRIIGSLFLIIATLVLLIRIYSRKQLTKGCGLDDALICLAYLPATAFTVTGIITQEDFQWARHIWDVEPRFYRPNLVLTYRVPCILARVNILLTSYRLVQLFLFDLATSLTKLSMLAMVRRLTTASNNKVENAVVLALAALITANCFIFIMVETFQCRPVSYGWTLHLAPGNCINEEAHIFSANIINTVTDFAVVLLPIRTAMRIQLSPRQRAIVAGLFGVGLVASAVGIARTFFTWLLLNAPDYDVTWNSWYVWLTSLIELYLGIICASAPAMKPFFTQKRQEASRVLSSHFPPPPLYGGGVGLGMHSPLTTGKSASFRGSSASFADTSATYSPHQSRHVYISLGPSRQL</sequence>
<comment type="similarity">
    <text evidence="5">Belongs to the SAT4 family.</text>
</comment>
<evidence type="ECO:0000256" key="3">
    <source>
        <dbReference type="ARBA" id="ARBA00022989"/>
    </source>
</evidence>
<evidence type="ECO:0000256" key="1">
    <source>
        <dbReference type="ARBA" id="ARBA00004141"/>
    </source>
</evidence>
<dbReference type="EMBL" id="JAWHQM010000021">
    <property type="protein sequence ID" value="KAK5631826.1"/>
    <property type="molecule type" value="Genomic_DNA"/>
</dbReference>
<dbReference type="Proteomes" id="UP001305414">
    <property type="component" value="Unassembled WGS sequence"/>
</dbReference>
<feature type="transmembrane region" description="Helical" evidence="6">
    <location>
        <begin position="125"/>
        <end position="147"/>
    </location>
</feature>
<protein>
    <recommendedName>
        <fullName evidence="7">Rhodopsin domain-containing protein</fullName>
    </recommendedName>
</protein>
<evidence type="ECO:0000256" key="2">
    <source>
        <dbReference type="ARBA" id="ARBA00022692"/>
    </source>
</evidence>
<feature type="transmembrane region" description="Helical" evidence="6">
    <location>
        <begin position="27"/>
        <end position="45"/>
    </location>
</feature>
<dbReference type="PANTHER" id="PTHR33048">
    <property type="entry name" value="PTH11-LIKE INTEGRAL MEMBRANE PROTEIN (AFU_ORTHOLOGUE AFUA_5G11245)"/>
    <property type="match status" value="1"/>
</dbReference>
<name>A0AAN7UTW7_9PEZI</name>
<dbReference type="Pfam" id="PF20684">
    <property type="entry name" value="Fung_rhodopsin"/>
    <property type="match status" value="1"/>
</dbReference>
<accession>A0AAN7UTW7</accession>
<feature type="transmembrane region" description="Helical" evidence="6">
    <location>
        <begin position="279"/>
        <end position="300"/>
    </location>
</feature>
<evidence type="ECO:0000313" key="8">
    <source>
        <dbReference type="EMBL" id="KAK5631826.1"/>
    </source>
</evidence>